<evidence type="ECO:0000256" key="8">
    <source>
        <dbReference type="ARBA" id="ARBA00043906"/>
    </source>
</evidence>
<dbReference type="PANTHER" id="PTHR24302">
    <property type="entry name" value="CYTOCHROME P450 FAMILY 3"/>
    <property type="match status" value="1"/>
</dbReference>
<dbReference type="Proteomes" id="UP001519460">
    <property type="component" value="Unassembled WGS sequence"/>
</dbReference>
<evidence type="ECO:0000256" key="7">
    <source>
        <dbReference type="ARBA" id="ARBA00023033"/>
    </source>
</evidence>
<dbReference type="SUPFAM" id="SSF48264">
    <property type="entry name" value="Cytochrome P450"/>
    <property type="match status" value="1"/>
</dbReference>
<evidence type="ECO:0000256" key="10">
    <source>
        <dbReference type="RuleBase" id="RU000461"/>
    </source>
</evidence>
<evidence type="ECO:0000313" key="13">
    <source>
        <dbReference type="Proteomes" id="UP001519460"/>
    </source>
</evidence>
<dbReference type="Pfam" id="PF00067">
    <property type="entry name" value="p450"/>
    <property type="match status" value="1"/>
</dbReference>
<evidence type="ECO:0000256" key="9">
    <source>
        <dbReference type="PIRSR" id="PIRSR602401-1"/>
    </source>
</evidence>
<feature type="transmembrane region" description="Helical" evidence="11">
    <location>
        <begin position="70"/>
        <end position="88"/>
    </location>
</feature>
<dbReference type="GO" id="GO:0046872">
    <property type="term" value="F:metal ion binding"/>
    <property type="evidence" value="ECO:0007669"/>
    <property type="project" value="UniProtKB-KW"/>
</dbReference>
<evidence type="ECO:0000256" key="5">
    <source>
        <dbReference type="ARBA" id="ARBA00023002"/>
    </source>
</evidence>
<dbReference type="PRINTS" id="PR00385">
    <property type="entry name" value="P450"/>
</dbReference>
<dbReference type="PANTHER" id="PTHR24302:SF15">
    <property type="entry name" value="FATTY-ACID PEROXYGENASE"/>
    <property type="match status" value="1"/>
</dbReference>
<evidence type="ECO:0000313" key="12">
    <source>
        <dbReference type="EMBL" id="KAK7485919.1"/>
    </source>
</evidence>
<feature type="binding site" description="axial binding residue" evidence="9">
    <location>
        <position position="296"/>
    </location>
    <ligand>
        <name>heme</name>
        <dbReference type="ChEBI" id="CHEBI:30413"/>
    </ligand>
    <ligandPart>
        <name>Fe</name>
        <dbReference type="ChEBI" id="CHEBI:18248"/>
    </ligandPart>
</feature>
<evidence type="ECO:0000256" key="2">
    <source>
        <dbReference type="ARBA" id="ARBA00010617"/>
    </source>
</evidence>
<dbReference type="PRINTS" id="PR00463">
    <property type="entry name" value="EP450I"/>
</dbReference>
<comment type="similarity">
    <text evidence="2 10">Belongs to the cytochrome P450 family.</text>
</comment>
<comment type="caution">
    <text evidence="12">The sequence shown here is derived from an EMBL/GenBank/DDBJ whole genome shotgun (WGS) entry which is preliminary data.</text>
</comment>
<gene>
    <name evidence="12" type="ORF">BaRGS_00022785</name>
</gene>
<name>A0ABD0KFS1_9CAEN</name>
<organism evidence="12 13">
    <name type="scientific">Batillaria attramentaria</name>
    <dbReference type="NCBI Taxonomy" id="370345"/>
    <lineage>
        <taxon>Eukaryota</taxon>
        <taxon>Metazoa</taxon>
        <taxon>Spiralia</taxon>
        <taxon>Lophotrochozoa</taxon>
        <taxon>Mollusca</taxon>
        <taxon>Gastropoda</taxon>
        <taxon>Caenogastropoda</taxon>
        <taxon>Sorbeoconcha</taxon>
        <taxon>Cerithioidea</taxon>
        <taxon>Batillariidae</taxon>
        <taxon>Batillaria</taxon>
    </lineage>
</organism>
<keyword evidence="4 9" id="KW-0479">Metal-binding</keyword>
<sequence>MMPAIQHVCKNLQDALEKKAASGEMVELKQLCGEFSMDVIAAAAFGINVDSLHNPDEPFVKHALTFENPSGFAVFIMVVCPCLLKFFFKIGLGTFPKAAQDFFLGITDAAFKERQQDENAYNDFLQLLIEAQKEGESQTQVDEEIDYRDQLTTSDEVRANAMLFLLAGYGTVSTTLSWTLFCLANQEDCLKKAQAEKPVDYDTANDLTYLEMCLNESMRLYPAGFLLQREVREDVELGGVMLQKGMSVSFPIFLIHRDPDIWPDPLKFDPERHTAEARAARHPCAFLPFGIGPRNCIGMRLAQLELRMALASVLQKFTPVPCEKTVYPPTLDKMRMAAVDKLWVKFVARDQQA</sequence>
<evidence type="ECO:0008006" key="14">
    <source>
        <dbReference type="Google" id="ProtNLM"/>
    </source>
</evidence>
<evidence type="ECO:0000256" key="1">
    <source>
        <dbReference type="ARBA" id="ARBA00001971"/>
    </source>
</evidence>
<dbReference type="GO" id="GO:0004497">
    <property type="term" value="F:monooxygenase activity"/>
    <property type="evidence" value="ECO:0007669"/>
    <property type="project" value="UniProtKB-KW"/>
</dbReference>
<keyword evidence="5 10" id="KW-0560">Oxidoreductase</keyword>
<keyword evidence="11" id="KW-0812">Transmembrane</keyword>
<dbReference type="InterPro" id="IPR017972">
    <property type="entry name" value="Cyt_P450_CS"/>
</dbReference>
<keyword evidence="7 10" id="KW-0503">Monooxygenase</keyword>
<protein>
    <recommendedName>
        <fullName evidence="14">Cytochrome P450</fullName>
    </recommendedName>
</protein>
<keyword evidence="13" id="KW-1185">Reference proteome</keyword>
<dbReference type="InterPro" id="IPR002401">
    <property type="entry name" value="Cyt_P450_E_grp-I"/>
</dbReference>
<reference evidence="12 13" key="1">
    <citation type="journal article" date="2023" name="Sci. Data">
        <title>Genome assembly of the Korean intertidal mud-creeper Batillaria attramentaria.</title>
        <authorList>
            <person name="Patra A.K."/>
            <person name="Ho P.T."/>
            <person name="Jun S."/>
            <person name="Lee S.J."/>
            <person name="Kim Y."/>
            <person name="Won Y.J."/>
        </authorList>
    </citation>
    <scope>NUCLEOTIDE SEQUENCE [LARGE SCALE GENOMIC DNA]</scope>
    <source>
        <strain evidence="12">Wonlab-2016</strain>
    </source>
</reference>
<keyword evidence="3 9" id="KW-0349">Heme</keyword>
<evidence type="ECO:0000256" key="11">
    <source>
        <dbReference type="SAM" id="Phobius"/>
    </source>
</evidence>
<dbReference type="InterPro" id="IPR036396">
    <property type="entry name" value="Cyt_P450_sf"/>
</dbReference>
<dbReference type="Gene3D" id="1.10.630.10">
    <property type="entry name" value="Cytochrome P450"/>
    <property type="match status" value="1"/>
</dbReference>
<evidence type="ECO:0000256" key="4">
    <source>
        <dbReference type="ARBA" id="ARBA00022723"/>
    </source>
</evidence>
<evidence type="ECO:0000256" key="6">
    <source>
        <dbReference type="ARBA" id="ARBA00023004"/>
    </source>
</evidence>
<dbReference type="InterPro" id="IPR001128">
    <property type="entry name" value="Cyt_P450"/>
</dbReference>
<accession>A0ABD0KFS1</accession>
<proteinExistence type="inferred from homology"/>
<dbReference type="PROSITE" id="PS00086">
    <property type="entry name" value="CYTOCHROME_P450"/>
    <property type="match status" value="1"/>
</dbReference>
<comment type="cofactor">
    <cofactor evidence="1 9">
        <name>heme</name>
        <dbReference type="ChEBI" id="CHEBI:30413"/>
    </cofactor>
</comment>
<keyword evidence="6 9" id="KW-0408">Iron</keyword>
<dbReference type="AlphaFoldDB" id="A0ABD0KFS1"/>
<feature type="transmembrane region" description="Helical" evidence="11">
    <location>
        <begin position="161"/>
        <end position="181"/>
    </location>
</feature>
<comment type="function">
    <text evidence="8">Cytochromes P450 are a group of heme-thiolate monooxygenases. They oxidize a variety of structurally unrelated compounds, including steroids, fatty acids, and xenobiotics.</text>
</comment>
<dbReference type="InterPro" id="IPR050705">
    <property type="entry name" value="Cytochrome_P450_3A"/>
</dbReference>
<keyword evidence="11" id="KW-1133">Transmembrane helix</keyword>
<dbReference type="EMBL" id="JACVVK020000186">
    <property type="protein sequence ID" value="KAK7485919.1"/>
    <property type="molecule type" value="Genomic_DNA"/>
</dbReference>
<keyword evidence="11" id="KW-0472">Membrane</keyword>
<evidence type="ECO:0000256" key="3">
    <source>
        <dbReference type="ARBA" id="ARBA00022617"/>
    </source>
</evidence>
<dbReference type="FunFam" id="1.10.630.10:FF:000182">
    <property type="entry name" value="Cytochrome P450 3A4"/>
    <property type="match status" value="1"/>
</dbReference>